<gene>
    <name evidence="4" type="primary">malL_1</name>
    <name evidence="4" type="ORF">G314FT_08890</name>
</gene>
<evidence type="ECO:0000313" key="5">
    <source>
        <dbReference type="Proteomes" id="UP001058273"/>
    </source>
</evidence>
<keyword evidence="2 4" id="KW-0326">Glycosidase</keyword>
<dbReference type="Gene3D" id="3.90.400.10">
    <property type="entry name" value="Oligo-1,6-glucosidase, Domain 2"/>
    <property type="match status" value="1"/>
</dbReference>
<dbReference type="Proteomes" id="UP001058273">
    <property type="component" value="Chromosome"/>
</dbReference>
<keyword evidence="4" id="KW-0378">Hydrolase</keyword>
<name>A0ABY5NYK1_9ENTE</name>
<dbReference type="PANTHER" id="PTHR10357">
    <property type="entry name" value="ALPHA-AMYLASE FAMILY MEMBER"/>
    <property type="match status" value="1"/>
</dbReference>
<dbReference type="EC" id="3.2.1.10" evidence="4"/>
<comment type="similarity">
    <text evidence="1">Belongs to the glycosyl hydrolase 13 family.</text>
</comment>
<dbReference type="InterPro" id="IPR013780">
    <property type="entry name" value="Glyco_hydro_b"/>
</dbReference>
<dbReference type="InterPro" id="IPR045857">
    <property type="entry name" value="O16G_dom_2"/>
</dbReference>
<dbReference type="Gene3D" id="2.60.40.1180">
    <property type="entry name" value="Golgi alpha-mannosidase II"/>
    <property type="match status" value="1"/>
</dbReference>
<dbReference type="InterPro" id="IPR017853">
    <property type="entry name" value="GH"/>
</dbReference>
<dbReference type="GO" id="GO:0004574">
    <property type="term" value="F:oligo-1,6-glucosidase activity"/>
    <property type="evidence" value="ECO:0007669"/>
    <property type="project" value="UniProtKB-EC"/>
</dbReference>
<dbReference type="Gene3D" id="3.20.20.80">
    <property type="entry name" value="Glycosidases"/>
    <property type="match status" value="1"/>
</dbReference>
<reference evidence="4" key="1">
    <citation type="submission" date="2022-08" db="EMBL/GenBank/DDBJ databases">
        <title>Genome sequence of Vagococcus luciliae DSM 112651.</title>
        <authorList>
            <person name="Juan G."/>
            <person name="Anja P."/>
            <person name="Rolf D."/>
            <person name="Kampfer P."/>
            <person name="Vilcinskas A."/>
        </authorList>
    </citation>
    <scope>NUCLEOTIDE SEQUENCE</scope>
    <source>
        <strain evidence="4">G314FT</strain>
    </source>
</reference>
<feature type="domain" description="Glycosyl hydrolase family 13 catalytic" evidence="3">
    <location>
        <begin position="13"/>
        <end position="403"/>
    </location>
</feature>
<proteinExistence type="inferred from homology"/>
<protein>
    <submittedName>
        <fullName evidence="4">Oligo-1,6-glucosidase</fullName>
        <ecNumber evidence="4">3.2.1.10</ecNumber>
    </submittedName>
</protein>
<dbReference type="PANTHER" id="PTHR10357:SF179">
    <property type="entry name" value="NEUTRAL AND BASIC AMINO ACID TRANSPORT PROTEIN RBAT"/>
    <property type="match status" value="1"/>
</dbReference>
<dbReference type="RefSeq" id="WP_257702238.1">
    <property type="nucleotide sequence ID" value="NZ_CP102451.1"/>
</dbReference>
<sequence>MNEFWWQEAIIYQIYPKSYKDSNQDGIGDIQGIISSLDYIQNLGINTIWLNPIFISPQIDNGYDISNYYAIDDIFGTLEEVEKLIDEAHKRDIKIIFDLVLNHTSSQHPWFQEALKGKNNMYRDYYLWSEPSDDGSVPNNWASFFGGSVWEKDESSNQYYFHLFDKEMPDLNWENLEVQKAMLDIAKYWLDKGIDGFRLDAFIHIAKDDFGKQMVTKEKQPVIAEEYYANLPDVKPLLSQFVKELKQIKPDIFILGEAASASPSKALDYMSEDLCGAIISFDHFRELPLNEEVIKSTHKTHQLDHKAFKKSLIDWQQTLTGEKYPTLYWNNHDMPRVVSRFGEVNHYRNESAKSLATAMYLLKGIPIIYYGEEIGIKNLDVTSIDFFEDKDVVSNYEKLIQQGENPESALFIVSNQHKEVSRGGMQWNATDFSNFSTVAPWNAVNKEKIFNVYEQERDQESILAHYRKLIQLKKQPVFQTGEVIWLDSPPEVIAYKRVTESEEMVVIANISDKRFDNMAGLFTANTCSSVLLGNRTCVDKGTIEPYDFVVFKK</sequence>
<organism evidence="4 5">
    <name type="scientific">Vagococcus luciliae</name>
    <dbReference type="NCBI Taxonomy" id="2920380"/>
    <lineage>
        <taxon>Bacteria</taxon>
        <taxon>Bacillati</taxon>
        <taxon>Bacillota</taxon>
        <taxon>Bacilli</taxon>
        <taxon>Lactobacillales</taxon>
        <taxon>Enterococcaceae</taxon>
        <taxon>Vagococcus</taxon>
    </lineage>
</organism>
<evidence type="ECO:0000313" key="4">
    <source>
        <dbReference type="EMBL" id="UUV98735.1"/>
    </source>
</evidence>
<dbReference type="InterPro" id="IPR006047">
    <property type="entry name" value="GH13_cat_dom"/>
</dbReference>
<dbReference type="SUPFAM" id="SSF51011">
    <property type="entry name" value="Glycosyl hydrolase domain"/>
    <property type="match status" value="1"/>
</dbReference>
<evidence type="ECO:0000256" key="1">
    <source>
        <dbReference type="ARBA" id="ARBA00008061"/>
    </source>
</evidence>
<accession>A0ABY5NYK1</accession>
<dbReference type="EMBL" id="CP102451">
    <property type="protein sequence ID" value="UUV98735.1"/>
    <property type="molecule type" value="Genomic_DNA"/>
</dbReference>
<reference evidence="4" key="2">
    <citation type="submission" date="2022-08" db="EMBL/GenBank/DDBJ databases">
        <authorList>
            <person name="Poehlein A."/>
            <person name="Guzman J."/>
            <person name="Daniel R."/>
            <person name="Vilcinskas A."/>
        </authorList>
    </citation>
    <scope>NUCLEOTIDE SEQUENCE</scope>
    <source>
        <strain evidence="4">G314FT</strain>
    </source>
</reference>
<dbReference type="SUPFAM" id="SSF51445">
    <property type="entry name" value="(Trans)glycosidases"/>
    <property type="match status" value="1"/>
</dbReference>
<dbReference type="SMART" id="SM00642">
    <property type="entry name" value="Aamy"/>
    <property type="match status" value="1"/>
</dbReference>
<evidence type="ECO:0000256" key="2">
    <source>
        <dbReference type="ARBA" id="ARBA00023295"/>
    </source>
</evidence>
<dbReference type="Pfam" id="PF00128">
    <property type="entry name" value="Alpha-amylase"/>
    <property type="match status" value="1"/>
</dbReference>
<dbReference type="CDD" id="cd11333">
    <property type="entry name" value="AmyAc_SI_OligoGlu_DGase"/>
    <property type="match status" value="1"/>
</dbReference>
<keyword evidence="5" id="KW-1185">Reference proteome</keyword>
<evidence type="ECO:0000259" key="3">
    <source>
        <dbReference type="SMART" id="SM00642"/>
    </source>
</evidence>